<dbReference type="SUPFAM" id="SSF56349">
    <property type="entry name" value="DNA breaking-rejoining enzymes"/>
    <property type="match status" value="1"/>
</dbReference>
<proteinExistence type="inferred from homology"/>
<sequence length="488" mass="53200">MAHIRTRTTTQQHRNGRGVTHYEVRWREDVRDERGLPLPYDPAHPAGRRLQRTRQKSFRDRAAAEAYCDQLNAEQHLPGGVVVPRDQLFAHAADAWLASRTDLKARTRAEYGNLLEPKKRARKDANGNSTAHLSIIATFGGVSVGSITRQRISEWVGAMVAAGKSPSTVRHAYFVVRMVLAQAVVDGLLRDNPADYVKLPSERTAESGTPGVVDDPDMFLTAAQVSALVAATPWPFNVYVHLAAWSGLRAAELAGLQVGDVDLPAPALNPNARPEPGTLRVERTVMADGGGGLTYDSPKTRGSRRRVPLPPATVDLMREYLTIHPRADEPNAPLFPAVRLTAHKPTGVRAADSRPLKAVARRQADVLAEQTVEEAELRLDLDWNALLRHQTFYKAVYRSAVLRAPAVAGSGVTLPPGLKFHALRHTYASLCVAAGIPPLEIARFMGHAKVTTTLTIYAHLFEDDHTDAMSALGAMGQPTGENVARIHG</sequence>
<dbReference type="RefSeq" id="WP_188486813.1">
    <property type="nucleotide sequence ID" value="NZ_BMCS01000001.1"/>
</dbReference>
<organism evidence="6 7">
    <name type="scientific">Williamsia phyllosphaerae</name>
    <dbReference type="NCBI Taxonomy" id="885042"/>
    <lineage>
        <taxon>Bacteria</taxon>
        <taxon>Bacillati</taxon>
        <taxon>Actinomycetota</taxon>
        <taxon>Actinomycetes</taxon>
        <taxon>Mycobacteriales</taxon>
        <taxon>Nocardiaceae</taxon>
        <taxon>Williamsia</taxon>
    </lineage>
</organism>
<keyword evidence="2" id="KW-0238">DNA-binding</keyword>
<evidence type="ECO:0000256" key="4">
    <source>
        <dbReference type="SAM" id="MobiDB-lite"/>
    </source>
</evidence>
<dbReference type="Proteomes" id="UP000632454">
    <property type="component" value="Unassembled WGS sequence"/>
</dbReference>
<dbReference type="EMBL" id="BMCS01000001">
    <property type="protein sequence ID" value="GGF13023.1"/>
    <property type="molecule type" value="Genomic_DNA"/>
</dbReference>
<dbReference type="InterPro" id="IPR010998">
    <property type="entry name" value="Integrase_recombinase_N"/>
</dbReference>
<comment type="caution">
    <text evidence="6">The sequence shown here is derived from an EMBL/GenBank/DDBJ whole genome shotgun (WGS) entry which is preliminary data.</text>
</comment>
<dbReference type="Pfam" id="PF00589">
    <property type="entry name" value="Phage_integrase"/>
    <property type="match status" value="1"/>
</dbReference>
<dbReference type="InterPro" id="IPR011010">
    <property type="entry name" value="DNA_brk_join_enz"/>
</dbReference>
<gene>
    <name evidence="6" type="ORF">GCM10007298_06190</name>
</gene>
<dbReference type="InterPro" id="IPR002104">
    <property type="entry name" value="Integrase_catalytic"/>
</dbReference>
<feature type="domain" description="Tyr recombinase" evidence="5">
    <location>
        <begin position="215"/>
        <end position="470"/>
    </location>
</feature>
<evidence type="ECO:0000256" key="1">
    <source>
        <dbReference type="ARBA" id="ARBA00008857"/>
    </source>
</evidence>
<dbReference type="Gene3D" id="1.10.150.130">
    <property type="match status" value="1"/>
</dbReference>
<name>A0ABQ1UAY7_9NOCA</name>
<protein>
    <recommendedName>
        <fullName evidence="5">Tyr recombinase domain-containing protein</fullName>
    </recommendedName>
</protein>
<dbReference type="PANTHER" id="PTHR30349:SF64">
    <property type="entry name" value="PROPHAGE INTEGRASE INTD-RELATED"/>
    <property type="match status" value="1"/>
</dbReference>
<feature type="region of interest" description="Disordered" evidence="4">
    <location>
        <begin position="288"/>
        <end position="308"/>
    </location>
</feature>
<evidence type="ECO:0000256" key="3">
    <source>
        <dbReference type="ARBA" id="ARBA00023172"/>
    </source>
</evidence>
<accession>A0ABQ1UAY7</accession>
<dbReference type="InterPro" id="IPR050090">
    <property type="entry name" value="Tyrosine_recombinase_XerCD"/>
</dbReference>
<evidence type="ECO:0000259" key="5">
    <source>
        <dbReference type="PROSITE" id="PS51898"/>
    </source>
</evidence>
<dbReference type="PANTHER" id="PTHR30349">
    <property type="entry name" value="PHAGE INTEGRASE-RELATED"/>
    <property type="match status" value="1"/>
</dbReference>
<comment type="similarity">
    <text evidence="1">Belongs to the 'phage' integrase family.</text>
</comment>
<dbReference type="Gene3D" id="1.10.443.10">
    <property type="entry name" value="Intergrase catalytic core"/>
    <property type="match status" value="1"/>
</dbReference>
<evidence type="ECO:0000313" key="6">
    <source>
        <dbReference type="EMBL" id="GGF13023.1"/>
    </source>
</evidence>
<feature type="region of interest" description="Disordered" evidence="4">
    <location>
        <begin position="1"/>
        <end position="20"/>
    </location>
</feature>
<keyword evidence="7" id="KW-1185">Reference proteome</keyword>
<evidence type="ECO:0000313" key="7">
    <source>
        <dbReference type="Proteomes" id="UP000632454"/>
    </source>
</evidence>
<dbReference type="PROSITE" id="PS51898">
    <property type="entry name" value="TYR_RECOMBINASE"/>
    <property type="match status" value="1"/>
</dbReference>
<evidence type="ECO:0000256" key="2">
    <source>
        <dbReference type="ARBA" id="ARBA00023125"/>
    </source>
</evidence>
<reference evidence="7" key="1">
    <citation type="journal article" date="2019" name="Int. J. Syst. Evol. Microbiol.">
        <title>The Global Catalogue of Microorganisms (GCM) 10K type strain sequencing project: providing services to taxonomists for standard genome sequencing and annotation.</title>
        <authorList>
            <consortium name="The Broad Institute Genomics Platform"/>
            <consortium name="The Broad Institute Genome Sequencing Center for Infectious Disease"/>
            <person name="Wu L."/>
            <person name="Ma J."/>
        </authorList>
    </citation>
    <scope>NUCLEOTIDE SEQUENCE [LARGE SCALE GENOMIC DNA]</scope>
    <source>
        <strain evidence="7">CCM 7855</strain>
    </source>
</reference>
<dbReference type="CDD" id="cd01189">
    <property type="entry name" value="INT_ICEBs1_C_like"/>
    <property type="match status" value="1"/>
</dbReference>
<keyword evidence="3" id="KW-0233">DNA recombination</keyword>
<dbReference type="InterPro" id="IPR013762">
    <property type="entry name" value="Integrase-like_cat_sf"/>
</dbReference>